<feature type="compositionally biased region" description="Basic and acidic residues" evidence="1">
    <location>
        <begin position="114"/>
        <end position="126"/>
    </location>
</feature>
<dbReference type="EMBL" id="KQ419103">
    <property type="protein sequence ID" value="KOF84578.1"/>
    <property type="molecule type" value="Genomic_DNA"/>
</dbReference>
<accession>A0A0L8H5N4</accession>
<feature type="region of interest" description="Disordered" evidence="1">
    <location>
        <begin position="95"/>
        <end position="126"/>
    </location>
</feature>
<sequence length="126" mass="13760">LAILLSTPFHPSTPLSSLPFLHPPILSSILPSISSSTHPANHSSIYPFYPSNHPFTHPSIHPSIHKLILVIVAVIITEASKPLISLMTCSDIFSSNEQPNEINTEPRISQPKEQGPKSDKEPVISE</sequence>
<proteinExistence type="predicted"/>
<evidence type="ECO:0000256" key="1">
    <source>
        <dbReference type="SAM" id="MobiDB-lite"/>
    </source>
</evidence>
<protein>
    <submittedName>
        <fullName evidence="2">Uncharacterized protein</fullName>
    </submittedName>
</protein>
<organism evidence="2">
    <name type="scientific">Octopus bimaculoides</name>
    <name type="common">California two-spotted octopus</name>
    <dbReference type="NCBI Taxonomy" id="37653"/>
    <lineage>
        <taxon>Eukaryota</taxon>
        <taxon>Metazoa</taxon>
        <taxon>Spiralia</taxon>
        <taxon>Lophotrochozoa</taxon>
        <taxon>Mollusca</taxon>
        <taxon>Cephalopoda</taxon>
        <taxon>Coleoidea</taxon>
        <taxon>Octopodiformes</taxon>
        <taxon>Octopoda</taxon>
        <taxon>Incirrata</taxon>
        <taxon>Octopodidae</taxon>
        <taxon>Octopus</taxon>
    </lineage>
</organism>
<reference evidence="2" key="1">
    <citation type="submission" date="2015-07" db="EMBL/GenBank/DDBJ databases">
        <title>MeaNS - Measles Nucleotide Surveillance Program.</title>
        <authorList>
            <person name="Tran T."/>
            <person name="Druce J."/>
        </authorList>
    </citation>
    <scope>NUCLEOTIDE SEQUENCE</scope>
    <source>
        <strain evidence="2">UCB-OBI-ISO-001</strain>
        <tissue evidence="2">Gonad</tissue>
    </source>
</reference>
<gene>
    <name evidence="2" type="ORF">OCBIM_22021794mg</name>
</gene>
<evidence type="ECO:0000313" key="2">
    <source>
        <dbReference type="EMBL" id="KOF84578.1"/>
    </source>
</evidence>
<feature type="non-terminal residue" evidence="2">
    <location>
        <position position="1"/>
    </location>
</feature>
<dbReference type="AlphaFoldDB" id="A0A0L8H5N4"/>
<feature type="compositionally biased region" description="Polar residues" evidence="1">
    <location>
        <begin position="95"/>
        <end position="107"/>
    </location>
</feature>
<name>A0A0L8H5N4_OCTBM</name>